<dbReference type="EMBL" id="ASPP01024143">
    <property type="protein sequence ID" value="ETO09326.1"/>
    <property type="molecule type" value="Genomic_DNA"/>
</dbReference>
<protein>
    <recommendedName>
        <fullName evidence="5">Chaperone DnaJ C-terminal domain-containing protein</fullName>
    </recommendedName>
</protein>
<dbReference type="SUPFAM" id="SSF49493">
    <property type="entry name" value="HSP40/DnaJ peptide-binding domain"/>
    <property type="match status" value="2"/>
</dbReference>
<keyword evidence="2" id="KW-0677">Repeat</keyword>
<comment type="caution">
    <text evidence="6">The sequence shown here is derived from an EMBL/GenBank/DDBJ whole genome shotgun (WGS) entry which is preliminary data.</text>
</comment>
<dbReference type="OrthoDB" id="550424at2759"/>
<dbReference type="GO" id="GO:0008270">
    <property type="term" value="F:zinc ion binding"/>
    <property type="evidence" value="ECO:0007669"/>
    <property type="project" value="UniProtKB-KW"/>
</dbReference>
<accession>X6M6S7</accession>
<dbReference type="InterPro" id="IPR008971">
    <property type="entry name" value="HSP40/DnaJ_pept-bd"/>
</dbReference>
<name>X6M6S7_RETFI</name>
<proteinExistence type="predicted"/>
<dbReference type="OMA" id="HAPGDIT"/>
<dbReference type="GO" id="GO:0030544">
    <property type="term" value="F:Hsp70 protein binding"/>
    <property type="evidence" value="ECO:0007669"/>
    <property type="project" value="InterPro"/>
</dbReference>
<dbReference type="CDD" id="cd10747">
    <property type="entry name" value="DnaJ_C"/>
    <property type="match status" value="1"/>
</dbReference>
<evidence type="ECO:0000313" key="6">
    <source>
        <dbReference type="EMBL" id="ETO09326.1"/>
    </source>
</evidence>
<dbReference type="AlphaFoldDB" id="X6M6S7"/>
<keyword evidence="1" id="KW-0479">Metal-binding</keyword>
<evidence type="ECO:0000256" key="3">
    <source>
        <dbReference type="ARBA" id="ARBA00022771"/>
    </source>
</evidence>
<sequence>MFQQRRECPKCEGQGYELESNLVTIQVHIPVGAKTGELVTVHGEGHRYPDHAPGDITFQLRTLKHEVFTRQGADLGMNTTLTLREALCGYELKIQHLNGYIVLITPSKDSPQVVQPGSLKRVVGYGMPQRYSPHVKGHLYIVMEVKLPLFQTLSSQKIQELKQILPDQAIEQATENTGTFSH</sequence>
<evidence type="ECO:0000256" key="2">
    <source>
        <dbReference type="ARBA" id="ARBA00022737"/>
    </source>
</evidence>
<evidence type="ECO:0000259" key="5">
    <source>
        <dbReference type="Pfam" id="PF01556"/>
    </source>
</evidence>
<keyword evidence="3" id="KW-0863">Zinc-finger</keyword>
<feature type="non-terminal residue" evidence="6">
    <location>
        <position position="182"/>
    </location>
</feature>
<keyword evidence="7" id="KW-1185">Reference proteome</keyword>
<dbReference type="InterPro" id="IPR044713">
    <property type="entry name" value="DNJA1/2-like"/>
</dbReference>
<evidence type="ECO:0000313" key="7">
    <source>
        <dbReference type="Proteomes" id="UP000023152"/>
    </source>
</evidence>
<organism evidence="6 7">
    <name type="scientific">Reticulomyxa filosa</name>
    <dbReference type="NCBI Taxonomy" id="46433"/>
    <lineage>
        <taxon>Eukaryota</taxon>
        <taxon>Sar</taxon>
        <taxon>Rhizaria</taxon>
        <taxon>Retaria</taxon>
        <taxon>Foraminifera</taxon>
        <taxon>Monothalamids</taxon>
        <taxon>Reticulomyxidae</taxon>
        <taxon>Reticulomyxa</taxon>
    </lineage>
</organism>
<reference evidence="6 7" key="1">
    <citation type="journal article" date="2013" name="Curr. Biol.">
        <title>The Genome of the Foraminiferan Reticulomyxa filosa.</title>
        <authorList>
            <person name="Glockner G."/>
            <person name="Hulsmann N."/>
            <person name="Schleicher M."/>
            <person name="Noegel A.A."/>
            <person name="Eichinger L."/>
            <person name="Gallinger C."/>
            <person name="Pawlowski J."/>
            <person name="Sierra R."/>
            <person name="Euteneuer U."/>
            <person name="Pillet L."/>
            <person name="Moustafa A."/>
            <person name="Platzer M."/>
            <person name="Groth M."/>
            <person name="Szafranski K."/>
            <person name="Schliwa M."/>
        </authorList>
    </citation>
    <scope>NUCLEOTIDE SEQUENCE [LARGE SCALE GENOMIC DNA]</scope>
</reference>
<feature type="domain" description="Chaperone DnaJ C-terminal" evidence="5">
    <location>
        <begin position="24"/>
        <end position="148"/>
    </location>
</feature>
<evidence type="ECO:0000256" key="4">
    <source>
        <dbReference type="ARBA" id="ARBA00022833"/>
    </source>
</evidence>
<dbReference type="Gene3D" id="2.60.260.20">
    <property type="entry name" value="Urease metallochaperone UreE, N-terminal domain"/>
    <property type="match status" value="2"/>
</dbReference>
<evidence type="ECO:0000256" key="1">
    <source>
        <dbReference type="ARBA" id="ARBA00022723"/>
    </source>
</evidence>
<gene>
    <name evidence="6" type="ORF">RFI_28062</name>
</gene>
<dbReference type="Proteomes" id="UP000023152">
    <property type="component" value="Unassembled WGS sequence"/>
</dbReference>
<dbReference type="InterPro" id="IPR002939">
    <property type="entry name" value="DnaJ_C"/>
</dbReference>
<keyword evidence="4" id="KW-0862">Zinc</keyword>
<dbReference type="GO" id="GO:0051082">
    <property type="term" value="F:unfolded protein binding"/>
    <property type="evidence" value="ECO:0007669"/>
    <property type="project" value="InterPro"/>
</dbReference>
<dbReference type="PANTHER" id="PTHR43888">
    <property type="entry name" value="DNAJ-LIKE-2, ISOFORM A-RELATED"/>
    <property type="match status" value="1"/>
</dbReference>
<dbReference type="GO" id="GO:0006457">
    <property type="term" value="P:protein folding"/>
    <property type="evidence" value="ECO:0007669"/>
    <property type="project" value="InterPro"/>
</dbReference>
<dbReference type="FunFam" id="2.60.260.20:FF:000003">
    <property type="entry name" value="DnaJ subfamily A member 2"/>
    <property type="match status" value="1"/>
</dbReference>
<dbReference type="Pfam" id="PF01556">
    <property type="entry name" value="DnaJ_C"/>
    <property type="match status" value="1"/>
</dbReference>